<name>A0A5C6BYK3_9BACT</name>
<gene>
    <name evidence="1" type="ORF">Pla52o_52140</name>
</gene>
<comment type="caution">
    <text evidence="1">The sequence shown here is derived from an EMBL/GenBank/DDBJ whole genome shotgun (WGS) entry which is preliminary data.</text>
</comment>
<reference evidence="1 2" key="1">
    <citation type="submission" date="2019-02" db="EMBL/GenBank/DDBJ databases">
        <title>Deep-cultivation of Planctomycetes and their phenomic and genomic characterization uncovers novel biology.</title>
        <authorList>
            <person name="Wiegand S."/>
            <person name="Jogler M."/>
            <person name="Boedeker C."/>
            <person name="Pinto D."/>
            <person name="Vollmers J."/>
            <person name="Rivas-Marin E."/>
            <person name="Kohn T."/>
            <person name="Peeters S.H."/>
            <person name="Heuer A."/>
            <person name="Rast P."/>
            <person name="Oberbeckmann S."/>
            <person name="Bunk B."/>
            <person name="Jeske O."/>
            <person name="Meyerdierks A."/>
            <person name="Storesund J.E."/>
            <person name="Kallscheuer N."/>
            <person name="Luecker S."/>
            <person name="Lage O.M."/>
            <person name="Pohl T."/>
            <person name="Merkel B.J."/>
            <person name="Hornburger P."/>
            <person name="Mueller R.-W."/>
            <person name="Bruemmer F."/>
            <person name="Labrenz M."/>
            <person name="Spormann A.M."/>
            <person name="Op Den Camp H."/>
            <person name="Overmann J."/>
            <person name="Amann R."/>
            <person name="Jetten M.S.M."/>
            <person name="Mascher T."/>
            <person name="Medema M.H."/>
            <person name="Devos D.P."/>
            <person name="Kaster A.-K."/>
            <person name="Ovreas L."/>
            <person name="Rohde M."/>
            <person name="Galperin M.Y."/>
            <person name="Jogler C."/>
        </authorList>
    </citation>
    <scope>NUCLEOTIDE SEQUENCE [LARGE SCALE GENOMIC DNA]</scope>
    <source>
        <strain evidence="1 2">Pla52o</strain>
    </source>
</reference>
<evidence type="ECO:0000313" key="2">
    <source>
        <dbReference type="Proteomes" id="UP000316304"/>
    </source>
</evidence>
<accession>A0A5C6BYK3</accession>
<dbReference type="EMBL" id="SJPT01000012">
    <property type="protein sequence ID" value="TWU17410.1"/>
    <property type="molecule type" value="Genomic_DNA"/>
</dbReference>
<sequence>MPGAPFAAARCDARLGFWLMVARPGTSLPLRHRHGRHELKNASGTLSLLRSDILPLESHAQPPETLRLH</sequence>
<evidence type="ECO:0000313" key="1">
    <source>
        <dbReference type="EMBL" id="TWU17410.1"/>
    </source>
</evidence>
<proteinExistence type="predicted"/>
<dbReference type="AlphaFoldDB" id="A0A5C6BYK3"/>
<keyword evidence="2" id="KW-1185">Reference proteome</keyword>
<organism evidence="1 2">
    <name type="scientific">Novipirellula galeiformis</name>
    <dbReference type="NCBI Taxonomy" id="2528004"/>
    <lineage>
        <taxon>Bacteria</taxon>
        <taxon>Pseudomonadati</taxon>
        <taxon>Planctomycetota</taxon>
        <taxon>Planctomycetia</taxon>
        <taxon>Pirellulales</taxon>
        <taxon>Pirellulaceae</taxon>
        <taxon>Novipirellula</taxon>
    </lineage>
</organism>
<dbReference type="Proteomes" id="UP000316304">
    <property type="component" value="Unassembled WGS sequence"/>
</dbReference>
<protein>
    <submittedName>
        <fullName evidence="1">Uncharacterized protein</fullName>
    </submittedName>
</protein>